<dbReference type="PANTHER" id="PTHR30329:SF21">
    <property type="entry name" value="LIPOPROTEIN YIAD-RELATED"/>
    <property type="match status" value="1"/>
</dbReference>
<evidence type="ECO:0000259" key="5">
    <source>
        <dbReference type="PROSITE" id="PS51123"/>
    </source>
</evidence>
<dbReference type="InterPro" id="IPR006664">
    <property type="entry name" value="OMP_bac"/>
</dbReference>
<dbReference type="InterPro" id="IPR036737">
    <property type="entry name" value="OmpA-like_sf"/>
</dbReference>
<proteinExistence type="predicted"/>
<sequence length="319" mass="35007">MSGNWQGLEVTPPRVGSWSSHLTLRTWPGNAVTGELYQQNDTNPNFTGAFAMRGRQTGPVLRLVHARIISQHTNNGGFWCQGSLALTYNAIEESLTGRATYRPQGDCNTGLFTFYRIRLKSAAAVPAGALSTLRVSGREVKWFADSARQHRLASGNTYAVRLQKNTTFYLTQGYYATPRSRPVPITVRVVPAVARPLPHTSRPPGARPAQLARVVLPTVLFRTATAVLVPESGPALDQLAANLRARPTLRLRIAGHTDRIGEPAKNVALSERRARAVQAYLANAGIALTRLQIVGYGDTRLLYPTPDARNQRVEVEELH</sequence>
<accession>A0ABP7T9I4</accession>
<dbReference type="InterPro" id="IPR006665">
    <property type="entry name" value="OmpA-like"/>
</dbReference>
<dbReference type="SUPFAM" id="SSF103088">
    <property type="entry name" value="OmpA-like"/>
    <property type="match status" value="1"/>
</dbReference>
<keyword evidence="7" id="KW-1185">Reference proteome</keyword>
<evidence type="ECO:0000256" key="2">
    <source>
        <dbReference type="ARBA" id="ARBA00023136"/>
    </source>
</evidence>
<evidence type="ECO:0000256" key="3">
    <source>
        <dbReference type="ARBA" id="ARBA00023237"/>
    </source>
</evidence>
<dbReference type="PROSITE" id="PS51123">
    <property type="entry name" value="OMPA_2"/>
    <property type="match status" value="1"/>
</dbReference>
<feature type="domain" description="OmpA-like" evidence="5">
    <location>
        <begin position="208"/>
        <end position="319"/>
    </location>
</feature>
<evidence type="ECO:0000313" key="7">
    <source>
        <dbReference type="Proteomes" id="UP001501469"/>
    </source>
</evidence>
<dbReference type="Gene3D" id="3.30.1330.60">
    <property type="entry name" value="OmpA-like domain"/>
    <property type="match status" value="1"/>
</dbReference>
<keyword evidence="3" id="KW-0998">Cell outer membrane</keyword>
<name>A0ABP7T9I4_9BACT</name>
<evidence type="ECO:0000313" key="6">
    <source>
        <dbReference type="EMBL" id="GAA4022858.1"/>
    </source>
</evidence>
<dbReference type="CDD" id="cd07185">
    <property type="entry name" value="OmpA_C-like"/>
    <property type="match status" value="1"/>
</dbReference>
<evidence type="ECO:0000256" key="4">
    <source>
        <dbReference type="PROSITE-ProRule" id="PRU00473"/>
    </source>
</evidence>
<dbReference type="PANTHER" id="PTHR30329">
    <property type="entry name" value="STATOR ELEMENT OF FLAGELLAR MOTOR COMPLEX"/>
    <property type="match status" value="1"/>
</dbReference>
<evidence type="ECO:0000256" key="1">
    <source>
        <dbReference type="ARBA" id="ARBA00004442"/>
    </source>
</evidence>
<comment type="subcellular location">
    <subcellularLocation>
        <location evidence="1">Cell outer membrane</location>
    </subcellularLocation>
</comment>
<protein>
    <recommendedName>
        <fullName evidence="5">OmpA-like domain-containing protein</fullName>
    </recommendedName>
</protein>
<gene>
    <name evidence="6" type="ORF">GCM10022409_03330</name>
</gene>
<dbReference type="Pfam" id="PF00691">
    <property type="entry name" value="OmpA"/>
    <property type="match status" value="1"/>
</dbReference>
<reference evidence="7" key="1">
    <citation type="journal article" date="2019" name="Int. J. Syst. Evol. Microbiol.">
        <title>The Global Catalogue of Microorganisms (GCM) 10K type strain sequencing project: providing services to taxonomists for standard genome sequencing and annotation.</title>
        <authorList>
            <consortium name="The Broad Institute Genomics Platform"/>
            <consortium name="The Broad Institute Genome Sequencing Center for Infectious Disease"/>
            <person name="Wu L."/>
            <person name="Ma J."/>
        </authorList>
    </citation>
    <scope>NUCLEOTIDE SEQUENCE [LARGE SCALE GENOMIC DNA]</scope>
    <source>
        <strain evidence="7">JCM 17225</strain>
    </source>
</reference>
<keyword evidence="2 4" id="KW-0472">Membrane</keyword>
<comment type="caution">
    <text evidence="6">The sequence shown here is derived from an EMBL/GenBank/DDBJ whole genome shotgun (WGS) entry which is preliminary data.</text>
</comment>
<dbReference type="PRINTS" id="PR01021">
    <property type="entry name" value="OMPADOMAIN"/>
</dbReference>
<organism evidence="6 7">
    <name type="scientific">Hymenobacter glaciei</name>
    <dbReference type="NCBI Taxonomy" id="877209"/>
    <lineage>
        <taxon>Bacteria</taxon>
        <taxon>Pseudomonadati</taxon>
        <taxon>Bacteroidota</taxon>
        <taxon>Cytophagia</taxon>
        <taxon>Cytophagales</taxon>
        <taxon>Hymenobacteraceae</taxon>
        <taxon>Hymenobacter</taxon>
    </lineage>
</organism>
<dbReference type="EMBL" id="BAABDK010000001">
    <property type="protein sequence ID" value="GAA4022858.1"/>
    <property type="molecule type" value="Genomic_DNA"/>
</dbReference>
<dbReference type="Proteomes" id="UP001501469">
    <property type="component" value="Unassembled WGS sequence"/>
</dbReference>
<dbReference type="InterPro" id="IPR050330">
    <property type="entry name" value="Bact_OuterMem_StrucFunc"/>
</dbReference>